<dbReference type="RefSeq" id="XP_028480241.1">
    <property type="nucleotide sequence ID" value="XM_028616384.1"/>
</dbReference>
<feature type="repeat" description="WD" evidence="4">
    <location>
        <begin position="40"/>
        <end position="72"/>
    </location>
</feature>
<sequence length="534" mass="56975">MSAATDQYVDGFLRYDAFPQNAFAQRDLAVPRFSRAIEVRGGNTKPVKSIAWSCDGKRVATGTEAAGLRVWEAQHIGTHGIKVDSSSSHSLPSSSKTPSPHGHNIAALAWSPVDPKILVSGCKAAGNNMPGSIAVWDVTKGSAPLATFKIPGDVLHLAFHPGGRHFATVCPRQTRDEVLFFWLVGNDEDEHWEQRTDIMMGGAGIDIGVEEINSLRFWLAGDAVMSVSNDGSLTSWWYPTDERPPLARPDDEPSADERPAKKSRTSSPEPEAEGEAEREPVDGEGREVVEGEEGDNTEPAEGAEGQEAEGEGADNDIPEVKIDAPADGDIEMAEPSSGDSAVPSAAPSPRPAVDSAAPSAPATAPPSRQPTPPPQTPSLEDTAAANAAKEAAMRAAAAAEFERRKHRQLARCFRQVPHVASLLALAIDPLGRYLAIGGQDGRLSILSTRDWIVVRNFDAPTTAIRHAAFSPDGELVAVGDDTCVFIFAVQARTQLAKISVTNSVNSLAWCPVRNALTYSTSSKTGIVWYVVNQE</sequence>
<evidence type="ECO:0000313" key="6">
    <source>
        <dbReference type="EMBL" id="RSH88033.1"/>
    </source>
</evidence>
<evidence type="ECO:0000256" key="3">
    <source>
        <dbReference type="ARBA" id="ARBA00046343"/>
    </source>
</evidence>
<evidence type="ECO:0000256" key="4">
    <source>
        <dbReference type="PROSITE-ProRule" id="PRU00221"/>
    </source>
</evidence>
<dbReference type="AlphaFoldDB" id="A0A427YA97"/>
<dbReference type="Gene3D" id="2.130.10.10">
    <property type="entry name" value="YVTN repeat-like/Quinoprotein amine dehydrogenase"/>
    <property type="match status" value="2"/>
</dbReference>
<evidence type="ECO:0000256" key="5">
    <source>
        <dbReference type="SAM" id="MobiDB-lite"/>
    </source>
</evidence>
<dbReference type="SUPFAM" id="SSF50978">
    <property type="entry name" value="WD40 repeat-like"/>
    <property type="match status" value="1"/>
</dbReference>
<dbReference type="SMART" id="SM00320">
    <property type="entry name" value="WD40"/>
    <property type="match status" value="6"/>
</dbReference>
<feature type="compositionally biased region" description="Pro residues" evidence="5">
    <location>
        <begin position="363"/>
        <end position="376"/>
    </location>
</feature>
<dbReference type="GO" id="GO:0006406">
    <property type="term" value="P:mRNA export from nucleus"/>
    <property type="evidence" value="ECO:0007669"/>
    <property type="project" value="InterPro"/>
</dbReference>
<evidence type="ECO:0000256" key="1">
    <source>
        <dbReference type="ARBA" id="ARBA00022574"/>
    </source>
</evidence>
<gene>
    <name evidence="6" type="ORF">EHS24_000557</name>
</gene>
<proteinExistence type="inferred from homology"/>
<accession>A0A427YA97</accession>
<dbReference type="PANTHER" id="PTHR22839">
    <property type="entry name" value="THO COMPLEX SUBUNIT 3 THO3"/>
    <property type="match status" value="1"/>
</dbReference>
<feature type="region of interest" description="Disordered" evidence="5">
    <location>
        <begin position="233"/>
        <end position="381"/>
    </location>
</feature>
<keyword evidence="2" id="KW-0677">Repeat</keyword>
<dbReference type="InterPro" id="IPR040132">
    <property type="entry name" value="Tex1/THOC3"/>
</dbReference>
<evidence type="ECO:0000256" key="2">
    <source>
        <dbReference type="ARBA" id="ARBA00022737"/>
    </source>
</evidence>
<keyword evidence="1 4" id="KW-0853">WD repeat</keyword>
<feature type="compositionally biased region" description="Low complexity" evidence="5">
    <location>
        <begin position="85"/>
        <end position="100"/>
    </location>
</feature>
<comment type="similarity">
    <text evidence="3">Belongs to the THOC3 family.</text>
</comment>
<feature type="compositionally biased region" description="Basic and acidic residues" evidence="5">
    <location>
        <begin position="275"/>
        <end position="289"/>
    </location>
</feature>
<name>A0A427YA97_9TREE</name>
<dbReference type="PANTHER" id="PTHR22839:SF0">
    <property type="entry name" value="THO COMPLEX SUBUNIT 3"/>
    <property type="match status" value="1"/>
</dbReference>
<dbReference type="Pfam" id="PF00400">
    <property type="entry name" value="WD40"/>
    <property type="match status" value="2"/>
</dbReference>
<dbReference type="InterPro" id="IPR015943">
    <property type="entry name" value="WD40/YVTN_repeat-like_dom_sf"/>
</dbReference>
<dbReference type="GeneID" id="39585100"/>
<feature type="region of interest" description="Disordered" evidence="5">
    <location>
        <begin position="82"/>
        <end position="103"/>
    </location>
</feature>
<feature type="compositionally biased region" description="Acidic residues" evidence="5">
    <location>
        <begin position="304"/>
        <end position="317"/>
    </location>
</feature>
<feature type="compositionally biased region" description="Low complexity" evidence="5">
    <location>
        <begin position="335"/>
        <end position="362"/>
    </location>
</feature>
<dbReference type="STRING" id="105984.A0A427YA97"/>
<dbReference type="Proteomes" id="UP000279236">
    <property type="component" value="Unassembled WGS sequence"/>
</dbReference>
<protein>
    <submittedName>
        <fullName evidence="6">Uncharacterized protein</fullName>
    </submittedName>
</protein>
<dbReference type="OrthoDB" id="340259at2759"/>
<feature type="compositionally biased region" description="Basic and acidic residues" evidence="5">
    <location>
        <begin position="240"/>
        <end position="260"/>
    </location>
</feature>
<dbReference type="InterPro" id="IPR001680">
    <property type="entry name" value="WD40_rpt"/>
</dbReference>
<organism evidence="6 7">
    <name type="scientific">Apiotrichum porosum</name>
    <dbReference type="NCBI Taxonomy" id="105984"/>
    <lineage>
        <taxon>Eukaryota</taxon>
        <taxon>Fungi</taxon>
        <taxon>Dikarya</taxon>
        <taxon>Basidiomycota</taxon>
        <taxon>Agaricomycotina</taxon>
        <taxon>Tremellomycetes</taxon>
        <taxon>Trichosporonales</taxon>
        <taxon>Trichosporonaceae</taxon>
        <taxon>Apiotrichum</taxon>
    </lineage>
</organism>
<dbReference type="EMBL" id="RSCE01000001">
    <property type="protein sequence ID" value="RSH88033.1"/>
    <property type="molecule type" value="Genomic_DNA"/>
</dbReference>
<reference evidence="6 7" key="1">
    <citation type="submission" date="2018-11" db="EMBL/GenBank/DDBJ databases">
        <title>Genome sequence of Apiotrichum porosum DSM 27194.</title>
        <authorList>
            <person name="Aliyu H."/>
            <person name="Gorte O."/>
            <person name="Ochsenreither K."/>
        </authorList>
    </citation>
    <scope>NUCLEOTIDE SEQUENCE [LARGE SCALE GENOMIC DNA]</scope>
    <source>
        <strain evidence="6 7">DSM 27194</strain>
    </source>
</reference>
<dbReference type="PROSITE" id="PS50082">
    <property type="entry name" value="WD_REPEATS_2"/>
    <property type="match status" value="1"/>
</dbReference>
<keyword evidence="7" id="KW-1185">Reference proteome</keyword>
<dbReference type="InterPro" id="IPR036322">
    <property type="entry name" value="WD40_repeat_dom_sf"/>
</dbReference>
<comment type="caution">
    <text evidence="6">The sequence shown here is derived from an EMBL/GenBank/DDBJ whole genome shotgun (WGS) entry which is preliminary data.</text>
</comment>
<dbReference type="GO" id="GO:0000445">
    <property type="term" value="C:THO complex part of transcription export complex"/>
    <property type="evidence" value="ECO:0007669"/>
    <property type="project" value="TreeGrafter"/>
</dbReference>
<evidence type="ECO:0000313" key="7">
    <source>
        <dbReference type="Proteomes" id="UP000279236"/>
    </source>
</evidence>